<dbReference type="RefSeq" id="WP_014847270.1">
    <property type="nucleotide sequence ID" value="NZ_CAURRE010000079.1"/>
</dbReference>
<dbReference type="Pfam" id="PF08238">
    <property type="entry name" value="Sel1"/>
    <property type="match status" value="3"/>
</dbReference>
<accession>A0A3N4DPY7</accession>
<name>A0A3N4DPY7_9ACTN</name>
<evidence type="ECO:0000313" key="2">
    <source>
        <dbReference type="EMBL" id="QUC11951.1"/>
    </source>
</evidence>
<proteinExistence type="predicted"/>
<dbReference type="OrthoDB" id="3542505at2"/>
<organism evidence="3 4">
    <name type="scientific">Arachnia propionica</name>
    <dbReference type="NCBI Taxonomy" id="1750"/>
    <lineage>
        <taxon>Bacteria</taxon>
        <taxon>Bacillati</taxon>
        <taxon>Actinomycetota</taxon>
        <taxon>Actinomycetes</taxon>
        <taxon>Propionibacteriales</taxon>
        <taxon>Propionibacteriaceae</taxon>
        <taxon>Arachnia</taxon>
    </lineage>
</organism>
<dbReference type="AlphaFoldDB" id="A0A3N4DPY7"/>
<sequence length="136" mass="15120">MSQDVEALIDLGFKAYGRGDNTQAARWWRMAAAQRRSDAMVNLGLLVNNPADRDEATQWFFRAALLGNTDGMLLLSGILQEQGDHAVAQNWLQKAADLGDPRAVDALTRARNTPRRMETDPKHGETDQLDDLTLVD</sequence>
<reference evidence="2" key="2">
    <citation type="submission" date="2021-03" db="EMBL/GenBank/DDBJ databases">
        <title>Human Oral Microbial Genomes.</title>
        <authorList>
            <person name="Johnston C.D."/>
            <person name="Chen T."/>
            <person name="Dewhirst F.E."/>
        </authorList>
    </citation>
    <scope>NUCLEOTIDE SEQUENCE</scope>
    <source>
        <strain evidence="2">F0714</strain>
    </source>
</reference>
<feature type="compositionally biased region" description="Basic and acidic residues" evidence="1">
    <location>
        <begin position="115"/>
        <end position="126"/>
    </location>
</feature>
<reference evidence="3 4" key="1">
    <citation type="submission" date="2018-12" db="EMBL/GenBank/DDBJ databases">
        <authorList>
            <consortium name="Pathogen Informatics"/>
        </authorList>
    </citation>
    <scope>NUCLEOTIDE SEQUENCE [LARGE SCALE GENOMIC DNA]</scope>
    <source>
        <strain evidence="3 4">NCTC12967</strain>
    </source>
</reference>
<gene>
    <name evidence="2" type="ORF">J5A53_04470</name>
    <name evidence="3" type="ORF">NCTC12967_02214</name>
</gene>
<evidence type="ECO:0000313" key="4">
    <source>
        <dbReference type="Proteomes" id="UP000273044"/>
    </source>
</evidence>
<dbReference type="EMBL" id="LR134406">
    <property type="protein sequence ID" value="VEH70908.1"/>
    <property type="molecule type" value="Genomic_DNA"/>
</dbReference>
<feature type="region of interest" description="Disordered" evidence="1">
    <location>
        <begin position="107"/>
        <end position="136"/>
    </location>
</feature>
<dbReference type="SMART" id="SM00671">
    <property type="entry name" value="SEL1"/>
    <property type="match status" value="3"/>
</dbReference>
<dbReference type="InterPro" id="IPR006597">
    <property type="entry name" value="Sel1-like"/>
</dbReference>
<dbReference type="GeneID" id="64407658"/>
<dbReference type="Gene3D" id="1.25.40.10">
    <property type="entry name" value="Tetratricopeptide repeat domain"/>
    <property type="match status" value="1"/>
</dbReference>
<dbReference type="EMBL" id="CP072385">
    <property type="protein sequence ID" value="QUC11951.1"/>
    <property type="molecule type" value="Genomic_DNA"/>
</dbReference>
<evidence type="ECO:0000256" key="1">
    <source>
        <dbReference type="SAM" id="MobiDB-lite"/>
    </source>
</evidence>
<evidence type="ECO:0000313" key="3">
    <source>
        <dbReference type="EMBL" id="VEH70908.1"/>
    </source>
</evidence>
<dbReference type="SUPFAM" id="SSF81901">
    <property type="entry name" value="HCP-like"/>
    <property type="match status" value="1"/>
</dbReference>
<protein>
    <submittedName>
        <fullName evidence="2 3">Sel1 repeat</fullName>
    </submittedName>
</protein>
<keyword evidence="4" id="KW-1185">Reference proteome</keyword>
<dbReference type="InterPro" id="IPR011990">
    <property type="entry name" value="TPR-like_helical_dom_sf"/>
</dbReference>
<dbReference type="Proteomes" id="UP000677180">
    <property type="component" value="Chromosome"/>
</dbReference>
<dbReference type="Proteomes" id="UP000273044">
    <property type="component" value="Chromosome"/>
</dbReference>